<dbReference type="Gene3D" id="3.30.1330.60">
    <property type="entry name" value="OmpA-like domain"/>
    <property type="match status" value="1"/>
</dbReference>
<dbReference type="PANTHER" id="PTHR30329:SF21">
    <property type="entry name" value="LIPOPROTEIN YIAD-RELATED"/>
    <property type="match status" value="1"/>
</dbReference>
<evidence type="ECO:0000256" key="2">
    <source>
        <dbReference type="ARBA" id="ARBA00023136"/>
    </source>
</evidence>
<dbReference type="Proteomes" id="UP001501676">
    <property type="component" value="Unassembled WGS sequence"/>
</dbReference>
<name>A0ABP6T6H3_9ACTN</name>
<evidence type="ECO:0000313" key="6">
    <source>
        <dbReference type="EMBL" id="GAA3394434.1"/>
    </source>
</evidence>
<dbReference type="Pfam" id="PF00691">
    <property type="entry name" value="OmpA"/>
    <property type="match status" value="1"/>
</dbReference>
<dbReference type="PANTHER" id="PTHR30329">
    <property type="entry name" value="STATOR ELEMENT OF FLAGELLAR MOTOR COMPLEX"/>
    <property type="match status" value="1"/>
</dbReference>
<dbReference type="PROSITE" id="PS51123">
    <property type="entry name" value="OMPA_2"/>
    <property type="match status" value="1"/>
</dbReference>
<comment type="caution">
    <text evidence="6">The sequence shown here is derived from an EMBL/GenBank/DDBJ whole genome shotgun (WGS) entry which is preliminary data.</text>
</comment>
<dbReference type="SUPFAM" id="SSF103088">
    <property type="entry name" value="OmpA-like"/>
    <property type="match status" value="1"/>
</dbReference>
<reference evidence="7" key="1">
    <citation type="journal article" date="2019" name="Int. J. Syst. Evol. Microbiol.">
        <title>The Global Catalogue of Microorganisms (GCM) 10K type strain sequencing project: providing services to taxonomists for standard genome sequencing and annotation.</title>
        <authorList>
            <consortium name="The Broad Institute Genomics Platform"/>
            <consortium name="The Broad Institute Genome Sequencing Center for Infectious Disease"/>
            <person name="Wu L."/>
            <person name="Ma J."/>
        </authorList>
    </citation>
    <scope>NUCLEOTIDE SEQUENCE [LARGE SCALE GENOMIC DNA]</scope>
    <source>
        <strain evidence="7">JCM 9458</strain>
    </source>
</reference>
<evidence type="ECO:0000256" key="3">
    <source>
        <dbReference type="ARBA" id="ARBA00023237"/>
    </source>
</evidence>
<keyword evidence="2 4" id="KW-0472">Membrane</keyword>
<proteinExistence type="predicted"/>
<dbReference type="InterPro" id="IPR036737">
    <property type="entry name" value="OmpA-like_sf"/>
</dbReference>
<dbReference type="InterPro" id="IPR050330">
    <property type="entry name" value="Bact_OuterMem_StrucFunc"/>
</dbReference>
<evidence type="ECO:0000256" key="4">
    <source>
        <dbReference type="PROSITE-ProRule" id="PRU00473"/>
    </source>
</evidence>
<dbReference type="EMBL" id="BAAAYN010000044">
    <property type="protein sequence ID" value="GAA3394434.1"/>
    <property type="molecule type" value="Genomic_DNA"/>
</dbReference>
<sequence>MRGNGLSGWSRTRLSLLIVATTALTILTGCSSDEPSEDTATGRSDSECARVADVAPEAGARKTALVVDNTASALFGALPPGVTSALKAAQERSDALVLIGVDGAAAPPSRTVALDPAPGSDSQASQRARALALDCVPTWARGEELRPSGPGSRILTALGRAAEDKPETILVVSDGVSNSGEFDLNKQQFDVEPAGLADALREANALSPALRGQKILWTGLGDTSTEQRLPQSARTSLQTIWTAVLKAAGASVTFQSEHAARTTPPPSGLPADPITVPAATEVRDGCATRVSIPSSLLFTADSADLQPGADGVLDPIADQLKNDAEATAVVSGHTARYGDAAYRQDLSTRRAQAVVTALSARGVNTARLESIGYGAERPTVEEFVNGRHDTAAAARNRRVEIEIRPGGCTR</sequence>
<keyword evidence="3" id="KW-0998">Cell outer membrane</keyword>
<evidence type="ECO:0000259" key="5">
    <source>
        <dbReference type="PROSITE" id="PS51123"/>
    </source>
</evidence>
<dbReference type="CDD" id="cd07185">
    <property type="entry name" value="OmpA_C-like"/>
    <property type="match status" value="1"/>
</dbReference>
<dbReference type="InterPro" id="IPR006665">
    <property type="entry name" value="OmpA-like"/>
</dbReference>
<keyword evidence="7" id="KW-1185">Reference proteome</keyword>
<organism evidence="6 7">
    <name type="scientific">Cryptosporangium minutisporangium</name>
    <dbReference type="NCBI Taxonomy" id="113569"/>
    <lineage>
        <taxon>Bacteria</taxon>
        <taxon>Bacillati</taxon>
        <taxon>Actinomycetota</taxon>
        <taxon>Actinomycetes</taxon>
        <taxon>Cryptosporangiales</taxon>
        <taxon>Cryptosporangiaceae</taxon>
        <taxon>Cryptosporangium</taxon>
    </lineage>
</organism>
<dbReference type="PROSITE" id="PS51257">
    <property type="entry name" value="PROKAR_LIPOPROTEIN"/>
    <property type="match status" value="1"/>
</dbReference>
<comment type="subcellular location">
    <subcellularLocation>
        <location evidence="1">Cell outer membrane</location>
    </subcellularLocation>
</comment>
<dbReference type="PRINTS" id="PR01021">
    <property type="entry name" value="OMPADOMAIN"/>
</dbReference>
<gene>
    <name evidence="6" type="ORF">GCM10020369_63840</name>
</gene>
<dbReference type="InterPro" id="IPR006664">
    <property type="entry name" value="OMP_bac"/>
</dbReference>
<protein>
    <recommendedName>
        <fullName evidence="5">OmpA-like domain-containing protein</fullName>
    </recommendedName>
</protein>
<evidence type="ECO:0000313" key="7">
    <source>
        <dbReference type="Proteomes" id="UP001501676"/>
    </source>
</evidence>
<evidence type="ECO:0000256" key="1">
    <source>
        <dbReference type="ARBA" id="ARBA00004442"/>
    </source>
</evidence>
<feature type="domain" description="OmpA-like" evidence="5">
    <location>
        <begin position="285"/>
        <end position="407"/>
    </location>
</feature>
<accession>A0ABP6T6H3</accession>